<reference evidence="2 3" key="1">
    <citation type="submission" date="2019-04" db="EMBL/GenBank/DDBJ databases">
        <authorList>
            <person name="Li Y."/>
            <person name="Wang J."/>
        </authorList>
    </citation>
    <scope>NUCLEOTIDE SEQUENCE [LARGE SCALE GENOMIC DNA]</scope>
    <source>
        <strain evidence="2 3">DSM 14668</strain>
    </source>
</reference>
<dbReference type="RefSeq" id="WP_136927446.1">
    <property type="nucleotide sequence ID" value="NZ_SSMQ01000002.1"/>
</dbReference>
<evidence type="ECO:0000313" key="3">
    <source>
        <dbReference type="Proteomes" id="UP000309215"/>
    </source>
</evidence>
<dbReference type="InterPro" id="IPR012433">
    <property type="entry name" value="Imm11"/>
</dbReference>
<dbReference type="OrthoDB" id="6193314at2"/>
<dbReference type="EMBL" id="SSMQ01000002">
    <property type="protein sequence ID" value="TKD12808.1"/>
    <property type="molecule type" value="Genomic_DNA"/>
</dbReference>
<keyword evidence="3" id="KW-1185">Reference proteome</keyword>
<protein>
    <recommendedName>
        <fullName evidence="1">Immunity MXAN-0049 protein domain-containing protein</fullName>
    </recommendedName>
</protein>
<evidence type="ECO:0000259" key="1">
    <source>
        <dbReference type="Pfam" id="PF07791"/>
    </source>
</evidence>
<sequence length="179" mass="20197">MVIYEPIPAEHYECVNAIHSEEYEVFREFDGSPRAATWKPIAVRRVRADKRQGFKPSDFPSLGFGPLVMRRTAVDALRDILEANGEVLPLSTDDGVELYVLNARVIDALDEANSTLRRIPGTDRIMWIKKPAFFASAIEGVDLFRLPHRGSSTYVSERFVERVKAAGLRGLDFNEVWSG</sequence>
<feature type="domain" description="Immunity MXAN-0049 protein" evidence="1">
    <location>
        <begin position="103"/>
        <end position="176"/>
    </location>
</feature>
<dbReference type="AlphaFoldDB" id="A0A4V5PQJ0"/>
<proteinExistence type="predicted"/>
<dbReference type="Pfam" id="PF07791">
    <property type="entry name" value="Imm11"/>
    <property type="match status" value="1"/>
</dbReference>
<accession>A0A4V5PQJ0</accession>
<gene>
    <name evidence="2" type="ORF">E8A74_03415</name>
</gene>
<evidence type="ECO:0000313" key="2">
    <source>
        <dbReference type="EMBL" id="TKD12808.1"/>
    </source>
</evidence>
<dbReference type="Proteomes" id="UP000309215">
    <property type="component" value="Unassembled WGS sequence"/>
</dbReference>
<name>A0A4V5PQJ0_9BACT</name>
<organism evidence="2 3">
    <name type="scientific">Polyangium fumosum</name>
    <dbReference type="NCBI Taxonomy" id="889272"/>
    <lineage>
        <taxon>Bacteria</taxon>
        <taxon>Pseudomonadati</taxon>
        <taxon>Myxococcota</taxon>
        <taxon>Polyangia</taxon>
        <taxon>Polyangiales</taxon>
        <taxon>Polyangiaceae</taxon>
        <taxon>Polyangium</taxon>
    </lineage>
</organism>
<comment type="caution">
    <text evidence="2">The sequence shown here is derived from an EMBL/GenBank/DDBJ whole genome shotgun (WGS) entry which is preliminary data.</text>
</comment>